<feature type="region of interest" description="Disordered" evidence="1">
    <location>
        <begin position="495"/>
        <end position="521"/>
    </location>
</feature>
<feature type="compositionally biased region" description="Polar residues" evidence="1">
    <location>
        <begin position="284"/>
        <end position="295"/>
    </location>
</feature>
<feature type="compositionally biased region" description="Acidic residues" evidence="1">
    <location>
        <begin position="926"/>
        <end position="937"/>
    </location>
</feature>
<feature type="region of interest" description="Disordered" evidence="1">
    <location>
        <begin position="246"/>
        <end position="301"/>
    </location>
</feature>
<organism evidence="2 3">
    <name type="scientific">Cryomyces minteri</name>
    <dbReference type="NCBI Taxonomy" id="331657"/>
    <lineage>
        <taxon>Eukaryota</taxon>
        <taxon>Fungi</taxon>
        <taxon>Dikarya</taxon>
        <taxon>Ascomycota</taxon>
        <taxon>Pezizomycotina</taxon>
        <taxon>Dothideomycetes</taxon>
        <taxon>Dothideomycetes incertae sedis</taxon>
        <taxon>Cryomyces</taxon>
    </lineage>
</organism>
<sequence length="947" mass="103452">QQSVEFEASSARAKAIADRETVQQLTERLDTLRKENEELEKQAVVEEDEFQTTRVSLIKERDDLKHETKERDDRSKKLKKQVADFERNNLSAQNKKVAQEKLLQQKINERKKLSEDVLRWNREIEQMKEEMDRIHQEVEDCRESTEQRTHELREGHDEDTQAIKSMEEEIRERGVLIKDLEEERKGSKYAEAEDSYRDARSAMEAEEDRLWDERLRIARVQYVTAYNHHQETELENHRWQQHLAQLNAARHARSDSSPRFSSSTTTLDNAARRTNSQRSRRTLGSRTATLSSSNDRFPASNGPVFGTSVANTSPKTISTPFFNIKNGSTIPDFGPQSQLSQADVDVLTGGAPMSPSAGSLLPSGLLGTGDDEDTGLERHSGIFQALAPQPLPGLGATISGLGTIPGLGAPQTLEFQTQGPTSPNSVGSHSPSVFASPQASANNLQYPLGDSYMDSDRQSIRSIGSNRAASGSAMHESSSRFGQIFGFDKLNRQRGKTLSDESPSLGSLSKIQSHSMPRQEPGAHDLIASRRRNSSHSGNFLDNVLFRGSSSVKVAEGSEQPKAVLTRRRPFAMFSGSSVKGDGWPTSLVSENRPSSPRPASTHSTELPRPSQDSSRWPSFWPTSDTSAQRSSPLGNDWAMSKPPNPLTNTISWERHPSRRPSIQYGSSSNLSGYGIIEADYQEMPATENTQPLAPIGTPLAGSAHPRPVTPKLNPAAKDFKSLFSFDKRNGENRKGKDKDKEKDRGRDGTPTSASSPTHPAAAFGDHSPQDTHKSRDSRSLTQTSTTTTTASESLRSSRDSFERAAAPEPVATPVSASASSGRESFMQKISRKSSSGKFSLPVFGKDGLFASSKKDKDRSAAEPGAGVADDNNGGGEDDAGRGADAGAGTPTGSRGSGLSWNSIRRMGKKGDKTPSISEASAASEAGDEREEDEEEERASGRMSAVQ</sequence>
<feature type="compositionally biased region" description="Polar residues" evidence="1">
    <location>
        <begin position="891"/>
        <end position="903"/>
    </location>
</feature>
<proteinExistence type="predicted"/>
<dbReference type="Proteomes" id="UP000308768">
    <property type="component" value="Unassembled WGS sequence"/>
</dbReference>
<feature type="region of interest" description="Disordered" evidence="1">
    <location>
        <begin position="409"/>
        <end position="437"/>
    </location>
</feature>
<evidence type="ECO:0000313" key="2">
    <source>
        <dbReference type="EMBL" id="TKA61736.1"/>
    </source>
</evidence>
<feature type="non-terminal residue" evidence="2">
    <location>
        <position position="1"/>
    </location>
</feature>
<feature type="compositionally biased region" description="Basic and acidic residues" evidence="1">
    <location>
        <begin position="59"/>
        <end position="87"/>
    </location>
</feature>
<name>A0A4U0WHW0_9PEZI</name>
<gene>
    <name evidence="2" type="ORF">B0A49_09943</name>
</gene>
<evidence type="ECO:0000313" key="3">
    <source>
        <dbReference type="Proteomes" id="UP000308768"/>
    </source>
</evidence>
<comment type="caution">
    <text evidence="2">The sequence shown here is derived from an EMBL/GenBank/DDBJ whole genome shotgun (WGS) entry which is preliminary data.</text>
</comment>
<dbReference type="EMBL" id="NAJN01001688">
    <property type="protein sequence ID" value="TKA61736.1"/>
    <property type="molecule type" value="Genomic_DNA"/>
</dbReference>
<feature type="compositionally biased region" description="Polar residues" evidence="1">
    <location>
        <begin position="500"/>
        <end position="516"/>
    </location>
</feature>
<feature type="compositionally biased region" description="Low complexity" evidence="1">
    <location>
        <begin position="780"/>
        <end position="795"/>
    </location>
</feature>
<feature type="compositionally biased region" description="Low complexity" evidence="1">
    <location>
        <begin position="255"/>
        <end position="266"/>
    </location>
</feature>
<feature type="compositionally biased region" description="Basic and acidic residues" evidence="1">
    <location>
        <begin position="768"/>
        <end position="779"/>
    </location>
</feature>
<feature type="compositionally biased region" description="Basic and acidic residues" evidence="1">
    <location>
        <begin position="718"/>
        <end position="748"/>
    </location>
</feature>
<evidence type="ECO:0000256" key="1">
    <source>
        <dbReference type="SAM" id="MobiDB-lite"/>
    </source>
</evidence>
<dbReference type="STRING" id="331657.A0A4U0WHW0"/>
<feature type="region of interest" description="Disordered" evidence="1">
    <location>
        <begin position="689"/>
        <end position="947"/>
    </location>
</feature>
<feature type="compositionally biased region" description="Polar residues" evidence="1">
    <location>
        <begin position="413"/>
        <end position="437"/>
    </location>
</feature>
<protein>
    <submittedName>
        <fullName evidence="2">Uncharacterized protein</fullName>
    </submittedName>
</protein>
<feature type="compositionally biased region" description="Low complexity" evidence="1">
    <location>
        <begin position="749"/>
        <end position="763"/>
    </location>
</feature>
<keyword evidence="3" id="KW-1185">Reference proteome</keyword>
<feature type="region of interest" description="Disordered" evidence="1">
    <location>
        <begin position="59"/>
        <end position="91"/>
    </location>
</feature>
<accession>A0A4U0WHW0</accession>
<feature type="compositionally biased region" description="Polar residues" evidence="1">
    <location>
        <begin position="587"/>
        <end position="634"/>
    </location>
</feature>
<feature type="region of interest" description="Disordered" evidence="1">
    <location>
        <begin position="1"/>
        <end position="20"/>
    </location>
</feature>
<reference evidence="2 3" key="1">
    <citation type="submission" date="2017-03" db="EMBL/GenBank/DDBJ databases">
        <title>Genomes of endolithic fungi from Antarctica.</title>
        <authorList>
            <person name="Coleine C."/>
            <person name="Masonjones S."/>
            <person name="Stajich J.E."/>
        </authorList>
    </citation>
    <scope>NUCLEOTIDE SEQUENCE [LARGE SCALE GENOMIC DNA]</scope>
    <source>
        <strain evidence="2 3">CCFEE 5187</strain>
    </source>
</reference>
<feature type="region of interest" description="Disordered" evidence="1">
    <location>
        <begin position="582"/>
        <end position="671"/>
    </location>
</feature>
<dbReference type="OrthoDB" id="5572782at2759"/>
<feature type="compositionally biased region" description="Low complexity" evidence="1">
    <location>
        <begin position="805"/>
        <end position="821"/>
    </location>
</feature>
<dbReference type="AlphaFoldDB" id="A0A4U0WHW0"/>